<dbReference type="AlphaFoldDB" id="A0A9N9HZZ8"/>
<dbReference type="Gene3D" id="3.30.420.10">
    <property type="entry name" value="Ribonuclease H-like superfamily/Ribonuclease H"/>
    <property type="match status" value="1"/>
</dbReference>
<proteinExistence type="predicted"/>
<dbReference type="Proteomes" id="UP000789405">
    <property type="component" value="Unassembled WGS sequence"/>
</dbReference>
<reference evidence="1" key="1">
    <citation type="submission" date="2021-06" db="EMBL/GenBank/DDBJ databases">
        <authorList>
            <person name="Kallberg Y."/>
            <person name="Tangrot J."/>
            <person name="Rosling A."/>
        </authorList>
    </citation>
    <scope>NUCLEOTIDE SEQUENCE</scope>
    <source>
        <strain evidence="1">MA453B</strain>
    </source>
</reference>
<sequence length="120" mass="13728">MWRCFSWWGLGPFIRLYGSVTSASYHRTLIRYAIPKLQNQYLNGNGIFQHNSASVHKGKIVKNYLANKHLVESEIDCVKEIGTFDYGLEEVLASNKVRSTRVEGKQKNKRIPITQSGLQV</sequence>
<evidence type="ECO:0000313" key="1">
    <source>
        <dbReference type="EMBL" id="CAG8715251.1"/>
    </source>
</evidence>
<comment type="caution">
    <text evidence="1">The sequence shown here is derived from an EMBL/GenBank/DDBJ whole genome shotgun (WGS) entry which is preliminary data.</text>
</comment>
<keyword evidence="2" id="KW-1185">Reference proteome</keyword>
<name>A0A9N9HZZ8_9GLOM</name>
<dbReference type="EMBL" id="CAJVPY010010087">
    <property type="protein sequence ID" value="CAG8715251.1"/>
    <property type="molecule type" value="Genomic_DNA"/>
</dbReference>
<organism evidence="1 2">
    <name type="scientific">Dentiscutata erythropus</name>
    <dbReference type="NCBI Taxonomy" id="1348616"/>
    <lineage>
        <taxon>Eukaryota</taxon>
        <taxon>Fungi</taxon>
        <taxon>Fungi incertae sedis</taxon>
        <taxon>Mucoromycota</taxon>
        <taxon>Glomeromycotina</taxon>
        <taxon>Glomeromycetes</taxon>
        <taxon>Diversisporales</taxon>
        <taxon>Gigasporaceae</taxon>
        <taxon>Dentiscutata</taxon>
    </lineage>
</organism>
<dbReference type="InterPro" id="IPR036397">
    <property type="entry name" value="RNaseH_sf"/>
</dbReference>
<dbReference type="OrthoDB" id="2193919at2759"/>
<gene>
    <name evidence="1" type="ORF">DERYTH_LOCUS13886</name>
</gene>
<dbReference type="GO" id="GO:0003676">
    <property type="term" value="F:nucleic acid binding"/>
    <property type="evidence" value="ECO:0007669"/>
    <property type="project" value="InterPro"/>
</dbReference>
<evidence type="ECO:0000313" key="2">
    <source>
        <dbReference type="Proteomes" id="UP000789405"/>
    </source>
</evidence>
<accession>A0A9N9HZZ8</accession>
<feature type="non-terminal residue" evidence="1">
    <location>
        <position position="120"/>
    </location>
</feature>
<protein>
    <submittedName>
        <fullName evidence="1">13783_t:CDS:1</fullName>
    </submittedName>
</protein>